<evidence type="ECO:0000313" key="5">
    <source>
        <dbReference type="Proteomes" id="UP000280586"/>
    </source>
</evidence>
<evidence type="ECO:0000313" key="6">
    <source>
        <dbReference type="Proteomes" id="UP001055437"/>
    </source>
</evidence>
<name>A0A9N7JJD3_CLOSE</name>
<dbReference type="Proteomes" id="UP000280586">
    <property type="component" value="Chromosome"/>
</dbReference>
<dbReference type="Proteomes" id="UP001055437">
    <property type="component" value="Chromosome"/>
</dbReference>
<evidence type="ECO:0000259" key="2">
    <source>
        <dbReference type="Pfam" id="PF25043"/>
    </source>
</evidence>
<dbReference type="KEGG" id="csep:CP523_00190"/>
<keyword evidence="6" id="KW-1185">Reference proteome</keyword>
<evidence type="ECO:0000259" key="1">
    <source>
        <dbReference type="Pfam" id="PF11443"/>
    </source>
</evidence>
<reference evidence="4" key="2">
    <citation type="submission" date="2022-06" db="EMBL/GenBank/DDBJ databases">
        <authorList>
            <person name="Holder M.E."/>
            <person name="Ajami N.J."/>
            <person name="Petrosino J.F."/>
        </authorList>
    </citation>
    <scope>NUCLEOTIDE SEQUENCE</scope>
    <source>
        <strain evidence="4">RMA 8861</strain>
    </source>
</reference>
<dbReference type="Pfam" id="PF25043">
    <property type="entry name" value="DUF7788"/>
    <property type="match status" value="1"/>
</dbReference>
<dbReference type="RefSeq" id="WP_066677390.1">
    <property type="nucleotide sequence ID" value="NZ_CABMIZ010000026.1"/>
</dbReference>
<dbReference type="PANTHER" id="PTHR31373">
    <property type="entry name" value="OS06G0652100 PROTEIN"/>
    <property type="match status" value="1"/>
</dbReference>
<feature type="domain" description="DUF7788" evidence="2">
    <location>
        <begin position="301"/>
        <end position="472"/>
    </location>
</feature>
<dbReference type="OrthoDB" id="9255585at2"/>
<gene>
    <name evidence="3" type="ORF">CP523_00190</name>
    <name evidence="4" type="ORF">NH397_08475</name>
</gene>
<proteinExistence type="predicted"/>
<reference evidence="3 5" key="1">
    <citation type="submission" date="2017-09" db="EMBL/GenBank/DDBJ databases">
        <authorList>
            <person name="Thomas P."/>
            <person name="Seyboldt C."/>
        </authorList>
    </citation>
    <scope>NUCLEOTIDE SEQUENCE [LARGE SCALE GENOMIC DNA]</scope>
    <source>
        <strain evidence="3 5">DSM 7534</strain>
    </source>
</reference>
<dbReference type="AlphaFoldDB" id="A0A9N7JJD3"/>
<sequence>MANKFINKFREELYKVSSIDDLQSDNNQSAVLEFLQEVPNLRNEGDDKIIELFRRVLYSNKILAIKSLFYVRDKKCGEGERRIFNILIKYLALSNPDLLKKNLHLIPKYGRWDDFYSLFDTPLESNVICIFKRQITLDLNCKSPTTLGKWLKSENTSSKASKLLGKKTRELLGYTPKEYRKILSTLRKKIGIIEHNLSSKNYSNINYSKLSLSTIIRYRKALIKNDKIEFQKHLKSLKQREKKRSIKLDKNILTETPFNVVDNILNDNNRENIDVYSNLWNVVCNNYISDIKDTLITLAISGSGCNKHSISYKLAISNILLYKKFNNNRFKNHYIYFDKNPKFMKIEPLSLYEQIESIKANNLFSEINISTALDMILFTSLKEGLTYKEIPQNILIISNNSLDEDYFTEELLKEIKEKWKLAGFLLPNIKLWIIDEDDNNKSIFNKNNCIIIKGYSKELFKLSIKGECISEKLLMIRKLEDNRYEDIIL</sequence>
<organism evidence="3 5">
    <name type="scientific">Clostridium septicum</name>
    <dbReference type="NCBI Taxonomy" id="1504"/>
    <lineage>
        <taxon>Bacteria</taxon>
        <taxon>Bacillati</taxon>
        <taxon>Bacillota</taxon>
        <taxon>Clostridia</taxon>
        <taxon>Eubacteriales</taxon>
        <taxon>Clostridiaceae</taxon>
        <taxon>Clostridium</taxon>
    </lineage>
</organism>
<protein>
    <submittedName>
        <fullName evidence="3">DUF2828 domain-containing protein</fullName>
    </submittedName>
</protein>
<dbReference type="EMBL" id="CP023671">
    <property type="protein sequence ID" value="AYE32979.1"/>
    <property type="molecule type" value="Genomic_DNA"/>
</dbReference>
<accession>A0A9N7JJD3</accession>
<evidence type="ECO:0000313" key="4">
    <source>
        <dbReference type="EMBL" id="USR99541.1"/>
    </source>
</evidence>
<dbReference type="InterPro" id="IPR056690">
    <property type="entry name" value="DUF7788"/>
</dbReference>
<feature type="domain" description="DUF2828" evidence="1">
    <location>
        <begin position="163"/>
        <end position="245"/>
    </location>
</feature>
<dbReference type="GeneID" id="303559092"/>
<dbReference type="Pfam" id="PF11443">
    <property type="entry name" value="DUF2828"/>
    <property type="match status" value="1"/>
</dbReference>
<dbReference type="EMBL" id="CP099799">
    <property type="protein sequence ID" value="USR99541.1"/>
    <property type="molecule type" value="Genomic_DNA"/>
</dbReference>
<dbReference type="InterPro" id="IPR058580">
    <property type="entry name" value="DUF2828"/>
</dbReference>
<dbReference type="InterPro" id="IPR011205">
    <property type="entry name" value="UCP015417_vWA"/>
</dbReference>
<evidence type="ECO:0000313" key="3">
    <source>
        <dbReference type="EMBL" id="AYE32979.1"/>
    </source>
</evidence>
<dbReference type="PANTHER" id="PTHR31373:SF27">
    <property type="entry name" value="TROVE DOMAIN-CONTAINING PROTEIN"/>
    <property type="match status" value="1"/>
</dbReference>